<dbReference type="EMBL" id="AFWV01000017">
    <property type="protein sequence ID" value="EGV16456.1"/>
    <property type="molecule type" value="Genomic_DNA"/>
</dbReference>
<dbReference type="RefSeq" id="WP_007195097.1">
    <property type="nucleotide sequence ID" value="NZ_AFWV01000017.1"/>
</dbReference>
<reference evidence="2 3" key="1">
    <citation type="submission" date="2011-06" db="EMBL/GenBank/DDBJ databases">
        <title>The draft genome of Thiocapsa marina 5811.</title>
        <authorList>
            <consortium name="US DOE Joint Genome Institute (JGI-PGF)"/>
            <person name="Lucas S."/>
            <person name="Han J."/>
            <person name="Cheng J.-F."/>
            <person name="Goodwin L."/>
            <person name="Pitluck S."/>
            <person name="Peters L."/>
            <person name="Land M.L."/>
            <person name="Hauser L."/>
            <person name="Vogl K."/>
            <person name="Liu Z."/>
            <person name="Imhoff J."/>
            <person name="Thiel V."/>
            <person name="Frigaard N.-U."/>
            <person name="Bryant D."/>
            <person name="Woyke T.J."/>
        </authorList>
    </citation>
    <scope>NUCLEOTIDE SEQUENCE [LARGE SCALE GENOMIC DNA]</scope>
    <source>
        <strain evidence="2 3">5811</strain>
    </source>
</reference>
<accession>F9UH52</accession>
<keyword evidence="3" id="KW-1185">Reference proteome</keyword>
<evidence type="ECO:0000256" key="1">
    <source>
        <dbReference type="SAM" id="MobiDB-lite"/>
    </source>
</evidence>
<gene>
    <name evidence="2" type="ORF">ThimaDRAFT_4225</name>
</gene>
<evidence type="ECO:0000313" key="2">
    <source>
        <dbReference type="EMBL" id="EGV16456.1"/>
    </source>
</evidence>
<evidence type="ECO:0000313" key="3">
    <source>
        <dbReference type="Proteomes" id="UP000005459"/>
    </source>
</evidence>
<organism evidence="2 3">
    <name type="scientific">Thiocapsa marina 5811</name>
    <dbReference type="NCBI Taxonomy" id="768671"/>
    <lineage>
        <taxon>Bacteria</taxon>
        <taxon>Pseudomonadati</taxon>
        <taxon>Pseudomonadota</taxon>
        <taxon>Gammaproteobacteria</taxon>
        <taxon>Chromatiales</taxon>
        <taxon>Chromatiaceae</taxon>
        <taxon>Thiocapsa</taxon>
    </lineage>
</organism>
<proteinExistence type="predicted"/>
<feature type="region of interest" description="Disordered" evidence="1">
    <location>
        <begin position="26"/>
        <end position="55"/>
    </location>
</feature>
<protein>
    <submittedName>
        <fullName evidence="2">Uncharacterized protein</fullName>
    </submittedName>
</protein>
<name>F9UH52_9GAMM</name>
<dbReference type="AlphaFoldDB" id="F9UH52"/>
<sequence>MSIAEARPSTTFDHPGVIPSPVITFAPEQSAARPDAASRAGRARDPGAAMFGARA</sequence>
<dbReference type="Proteomes" id="UP000005459">
    <property type="component" value="Unassembled WGS sequence"/>
</dbReference>